<evidence type="ECO:0000256" key="1">
    <source>
        <dbReference type="SAM" id="MobiDB-lite"/>
    </source>
</evidence>
<feature type="compositionally biased region" description="Polar residues" evidence="1">
    <location>
        <begin position="250"/>
        <end position="261"/>
    </location>
</feature>
<feature type="compositionally biased region" description="Basic and acidic residues" evidence="1">
    <location>
        <begin position="292"/>
        <end position="321"/>
    </location>
</feature>
<evidence type="ECO:0000313" key="2">
    <source>
        <dbReference type="EMBL" id="KAK7500063.1"/>
    </source>
</evidence>
<gene>
    <name evidence="2" type="ORF">BaRGS_00008610</name>
</gene>
<feature type="region of interest" description="Disordered" evidence="1">
    <location>
        <begin position="242"/>
        <end position="343"/>
    </location>
</feature>
<dbReference type="AlphaFoldDB" id="A0ABD0LKV5"/>
<name>A0ABD0LKV5_9CAEN</name>
<evidence type="ECO:0000313" key="3">
    <source>
        <dbReference type="Proteomes" id="UP001519460"/>
    </source>
</evidence>
<proteinExistence type="predicted"/>
<feature type="compositionally biased region" description="Basic and acidic residues" evidence="1">
    <location>
        <begin position="417"/>
        <end position="428"/>
    </location>
</feature>
<feature type="region of interest" description="Disordered" evidence="1">
    <location>
        <begin position="409"/>
        <end position="428"/>
    </location>
</feature>
<comment type="caution">
    <text evidence="2">The sequence shown here is derived from an EMBL/GenBank/DDBJ whole genome shotgun (WGS) entry which is preliminary data.</text>
</comment>
<sequence length="601" mass="70406">MILTIYGIQKTRVPKVLGLNPNTSWTLPVFPSVIVDKRSYAPPSPSTAIKYPLDDFSRVKLCPEDHQLTVAFSNGRTEKVCMERAIWIPQPVYERVSLELKMPQATRSSCMTTDHYPLENLPGYPTSGPQANPREFYTPEYYSIEPTPYCGGWDRWVYPEYLGYHPPYPLVIRRRQHEREKGPAQTDDENEVIPGTDMTRKELDERVLSQLMEHKLAAGEQRTTANQQQAAQSSARLLKRREKQEENTLKKSVTFSESDLVQSAPEDQPKPTSDVSSLDADSGFASSPELDTDQRRQERLQERGDDQRWQEWLRERADDTRSFGVNTDSSLLYPPSRGVGERPPWQETALQAPLEVRDQRKPPYAVEWTSPAFKYVDTFAKHDYSNSVEECLRTPHPPQARPAESQDFNYRVPHTRPPTEDEKAEKRREYRRRRHIVRQMAWQERLAEEDRMKLLMQDGHRERIQAQIEREKDRQNQEQQMIHKAREAKKKISAELRARIEANQQREKERDEKRIDAMRQRREHREAAIRRQNCIARHNIITNQLEEMDVKSAALDQQHRNAKLQRLNHFQRLEDAAQAKKDLRVAVTDQHLAMYRSQVFP</sequence>
<dbReference type="EMBL" id="JACVVK020000039">
    <property type="protein sequence ID" value="KAK7500063.1"/>
    <property type="molecule type" value="Genomic_DNA"/>
</dbReference>
<reference evidence="2 3" key="1">
    <citation type="journal article" date="2023" name="Sci. Data">
        <title>Genome assembly of the Korean intertidal mud-creeper Batillaria attramentaria.</title>
        <authorList>
            <person name="Patra A.K."/>
            <person name="Ho P.T."/>
            <person name="Jun S."/>
            <person name="Lee S.J."/>
            <person name="Kim Y."/>
            <person name="Won Y.J."/>
        </authorList>
    </citation>
    <scope>NUCLEOTIDE SEQUENCE [LARGE SCALE GENOMIC DNA]</scope>
    <source>
        <strain evidence="2">Wonlab-2016</strain>
    </source>
</reference>
<protein>
    <submittedName>
        <fullName evidence="2">Uncharacterized protein</fullName>
    </submittedName>
</protein>
<dbReference type="PANTHER" id="PTHR14343:SF5">
    <property type="entry name" value="DUF4537 DOMAIN-CONTAINING PROTEIN"/>
    <property type="match status" value="1"/>
</dbReference>
<feature type="region of interest" description="Disordered" evidence="1">
    <location>
        <begin position="470"/>
        <end position="490"/>
    </location>
</feature>
<accession>A0ABD0LKV5</accession>
<dbReference type="Proteomes" id="UP001519460">
    <property type="component" value="Unassembled WGS sequence"/>
</dbReference>
<feature type="region of interest" description="Disordered" evidence="1">
    <location>
        <begin position="177"/>
        <end position="200"/>
    </location>
</feature>
<keyword evidence="3" id="KW-1185">Reference proteome</keyword>
<dbReference type="PANTHER" id="PTHR14343">
    <property type="entry name" value="VWFA DOMAIN-CONTAINING PROTEIN"/>
    <property type="match status" value="1"/>
</dbReference>
<organism evidence="2 3">
    <name type="scientific">Batillaria attramentaria</name>
    <dbReference type="NCBI Taxonomy" id="370345"/>
    <lineage>
        <taxon>Eukaryota</taxon>
        <taxon>Metazoa</taxon>
        <taxon>Spiralia</taxon>
        <taxon>Lophotrochozoa</taxon>
        <taxon>Mollusca</taxon>
        <taxon>Gastropoda</taxon>
        <taxon>Caenogastropoda</taxon>
        <taxon>Sorbeoconcha</taxon>
        <taxon>Cerithioidea</taxon>
        <taxon>Batillariidae</taxon>
        <taxon>Batillaria</taxon>
    </lineage>
</organism>